<organism evidence="1 2">
    <name type="scientific">Kribbella sancticallisti</name>
    <dbReference type="NCBI Taxonomy" id="460087"/>
    <lineage>
        <taxon>Bacteria</taxon>
        <taxon>Bacillati</taxon>
        <taxon>Actinomycetota</taxon>
        <taxon>Actinomycetes</taxon>
        <taxon>Propionibacteriales</taxon>
        <taxon>Kribbellaceae</taxon>
        <taxon>Kribbella</taxon>
    </lineage>
</organism>
<dbReference type="EMBL" id="BAAAOS010000045">
    <property type="protein sequence ID" value="GAA1596323.1"/>
    <property type="molecule type" value="Genomic_DNA"/>
</dbReference>
<accession>A0ABP4Q1P9</accession>
<evidence type="ECO:0000313" key="2">
    <source>
        <dbReference type="Proteomes" id="UP001500393"/>
    </source>
</evidence>
<proteinExistence type="predicted"/>
<dbReference type="Pfam" id="PF11066">
    <property type="entry name" value="DUF2867"/>
    <property type="match status" value="1"/>
</dbReference>
<sequence length="173" mass="19423">MPVRTDLPELDDLIPTADVVDLKTATGTVTLRELIAGAVGYQPGWIKSLYAVRILFARLLRLDMAGMPPTDEIRPADVSFTPGDDLSFFKVIRGEEHHYLLLGMKDKHLTAYLAFIVADDTAPQRDFKIVTLVHFHQKTGRLYFAAIRPFHHVVVRAMIRAGLTRSAKVGQER</sequence>
<dbReference type="Proteomes" id="UP001500393">
    <property type="component" value="Unassembled WGS sequence"/>
</dbReference>
<reference evidence="2" key="1">
    <citation type="journal article" date="2019" name="Int. J. Syst. Evol. Microbiol.">
        <title>The Global Catalogue of Microorganisms (GCM) 10K type strain sequencing project: providing services to taxonomists for standard genome sequencing and annotation.</title>
        <authorList>
            <consortium name="The Broad Institute Genomics Platform"/>
            <consortium name="The Broad Institute Genome Sequencing Center for Infectious Disease"/>
            <person name="Wu L."/>
            <person name="Ma J."/>
        </authorList>
    </citation>
    <scope>NUCLEOTIDE SEQUENCE [LARGE SCALE GENOMIC DNA]</scope>
    <source>
        <strain evidence="2">JCM 14969</strain>
    </source>
</reference>
<evidence type="ECO:0000313" key="1">
    <source>
        <dbReference type="EMBL" id="GAA1596323.1"/>
    </source>
</evidence>
<protein>
    <submittedName>
        <fullName evidence="1">DUF2867 domain-containing protein</fullName>
    </submittedName>
</protein>
<keyword evidence="2" id="KW-1185">Reference proteome</keyword>
<name>A0ABP4Q1P9_9ACTN</name>
<dbReference type="InterPro" id="IPR021295">
    <property type="entry name" value="DUF2867"/>
</dbReference>
<gene>
    <name evidence="1" type="ORF">GCM10009789_57830</name>
</gene>
<dbReference type="RefSeq" id="WP_344219410.1">
    <property type="nucleotide sequence ID" value="NZ_BAAAOS010000045.1"/>
</dbReference>
<comment type="caution">
    <text evidence="1">The sequence shown here is derived from an EMBL/GenBank/DDBJ whole genome shotgun (WGS) entry which is preliminary data.</text>
</comment>